<dbReference type="Pfam" id="PF13671">
    <property type="entry name" value="AAA_33"/>
    <property type="match status" value="1"/>
</dbReference>
<dbReference type="FunFam" id="3.40.50.300:FF:000522">
    <property type="entry name" value="Gluconokinase"/>
    <property type="match status" value="1"/>
</dbReference>
<dbReference type="EC" id="2.7.1.12" evidence="3 10"/>
<dbReference type="SUPFAM" id="SSF52540">
    <property type="entry name" value="P-loop containing nucleoside triphosphate hydrolases"/>
    <property type="match status" value="1"/>
</dbReference>
<gene>
    <name evidence="11" type="ORF">FOE67_22320</name>
</gene>
<dbReference type="GO" id="GO:0046316">
    <property type="term" value="F:gluconokinase activity"/>
    <property type="evidence" value="ECO:0007669"/>
    <property type="project" value="UniProtKB-EC"/>
</dbReference>
<evidence type="ECO:0000256" key="3">
    <source>
        <dbReference type="ARBA" id="ARBA00012054"/>
    </source>
</evidence>
<proteinExistence type="inferred from homology"/>
<reference evidence="12" key="1">
    <citation type="submission" date="2019-10" db="EMBL/GenBank/DDBJ databases">
        <title>Streptomyces sp. nov., a novel actinobacterium isolated from alkaline environment.</title>
        <authorList>
            <person name="Golinska P."/>
        </authorList>
    </citation>
    <scope>NUCLEOTIDE SEQUENCE [LARGE SCALE GENOMIC DNA]</scope>
    <source>
        <strain evidence="12">DSM 42108</strain>
    </source>
</reference>
<keyword evidence="4 10" id="KW-0808">Transferase</keyword>
<dbReference type="EMBL" id="VKHS01000784">
    <property type="protein sequence ID" value="MBB0232159.1"/>
    <property type="molecule type" value="Genomic_DNA"/>
</dbReference>
<dbReference type="GO" id="GO:0005524">
    <property type="term" value="F:ATP binding"/>
    <property type="evidence" value="ECO:0007669"/>
    <property type="project" value="UniProtKB-KW"/>
</dbReference>
<evidence type="ECO:0000256" key="8">
    <source>
        <dbReference type="ARBA" id="ARBA00023064"/>
    </source>
</evidence>
<name>A0A7W3T739_9ACTN</name>
<keyword evidence="7 10" id="KW-0067">ATP-binding</keyword>
<evidence type="ECO:0000256" key="2">
    <source>
        <dbReference type="ARBA" id="ARBA00008420"/>
    </source>
</evidence>
<keyword evidence="12" id="KW-1185">Reference proteome</keyword>
<organism evidence="11 12">
    <name type="scientific">Streptomyces calidiresistens</name>
    <dbReference type="NCBI Taxonomy" id="1485586"/>
    <lineage>
        <taxon>Bacteria</taxon>
        <taxon>Bacillati</taxon>
        <taxon>Actinomycetota</taxon>
        <taxon>Actinomycetes</taxon>
        <taxon>Kitasatosporales</taxon>
        <taxon>Streptomycetaceae</taxon>
        <taxon>Streptomyces</taxon>
    </lineage>
</organism>
<evidence type="ECO:0000256" key="5">
    <source>
        <dbReference type="ARBA" id="ARBA00022741"/>
    </source>
</evidence>
<comment type="caution">
    <text evidence="11">The sequence shown here is derived from an EMBL/GenBank/DDBJ whole genome shotgun (WGS) entry which is preliminary data.</text>
</comment>
<evidence type="ECO:0000313" key="12">
    <source>
        <dbReference type="Proteomes" id="UP000530234"/>
    </source>
</evidence>
<dbReference type="GO" id="GO:0019521">
    <property type="term" value="P:D-gluconate metabolic process"/>
    <property type="evidence" value="ECO:0007669"/>
    <property type="project" value="UniProtKB-KW"/>
</dbReference>
<comment type="pathway">
    <text evidence="1">Carbohydrate acid metabolism.</text>
</comment>
<evidence type="ECO:0000256" key="10">
    <source>
        <dbReference type="RuleBase" id="RU363066"/>
    </source>
</evidence>
<dbReference type="PANTHER" id="PTHR43442:SF3">
    <property type="entry name" value="GLUCONOKINASE-RELATED"/>
    <property type="match status" value="1"/>
</dbReference>
<dbReference type="AlphaFoldDB" id="A0A7W3T739"/>
<evidence type="ECO:0000256" key="1">
    <source>
        <dbReference type="ARBA" id="ARBA00004761"/>
    </source>
</evidence>
<dbReference type="NCBIfam" id="TIGR01313">
    <property type="entry name" value="therm_gnt_kin"/>
    <property type="match status" value="1"/>
</dbReference>
<evidence type="ECO:0000313" key="11">
    <source>
        <dbReference type="EMBL" id="MBB0232159.1"/>
    </source>
</evidence>
<evidence type="ECO:0000256" key="7">
    <source>
        <dbReference type="ARBA" id="ARBA00022840"/>
    </source>
</evidence>
<sequence>MGVSGCGKSTIARMLADRLGVPMAEGDSFHSAANVAKMTAGEPLDDADREPWLRALRDWISERAAAGDSSVMACSALKRSYRDVLRGATGCRVRFVYPAVDREVLVERLDSRGGHFMTSALLDSQLETLEPPSPDEDAVTVPAGRECPERLVEAVLAALDLPAPGPAGSAGAADPV</sequence>
<dbReference type="CDD" id="cd02021">
    <property type="entry name" value="GntK"/>
    <property type="match status" value="1"/>
</dbReference>
<dbReference type="GO" id="GO:0005737">
    <property type="term" value="C:cytoplasm"/>
    <property type="evidence" value="ECO:0007669"/>
    <property type="project" value="TreeGrafter"/>
</dbReference>
<keyword evidence="8" id="KW-0311">Gluconate utilization</keyword>
<evidence type="ECO:0000256" key="6">
    <source>
        <dbReference type="ARBA" id="ARBA00022777"/>
    </source>
</evidence>
<dbReference type="Gene3D" id="3.40.50.300">
    <property type="entry name" value="P-loop containing nucleotide triphosphate hydrolases"/>
    <property type="match status" value="1"/>
</dbReference>
<keyword evidence="5 10" id="KW-0547">Nucleotide-binding</keyword>
<evidence type="ECO:0000256" key="4">
    <source>
        <dbReference type="ARBA" id="ARBA00022679"/>
    </source>
</evidence>
<comment type="catalytic activity">
    <reaction evidence="9 10">
        <text>D-gluconate + ATP = 6-phospho-D-gluconate + ADP + H(+)</text>
        <dbReference type="Rhea" id="RHEA:19433"/>
        <dbReference type="ChEBI" id="CHEBI:15378"/>
        <dbReference type="ChEBI" id="CHEBI:18391"/>
        <dbReference type="ChEBI" id="CHEBI:30616"/>
        <dbReference type="ChEBI" id="CHEBI:58759"/>
        <dbReference type="ChEBI" id="CHEBI:456216"/>
        <dbReference type="EC" id="2.7.1.12"/>
    </reaction>
</comment>
<dbReference type="InterPro" id="IPR027417">
    <property type="entry name" value="P-loop_NTPase"/>
</dbReference>
<protein>
    <recommendedName>
        <fullName evidence="3 10">Gluconokinase</fullName>
        <ecNumber evidence="3 10">2.7.1.12</ecNumber>
    </recommendedName>
</protein>
<evidence type="ECO:0000256" key="9">
    <source>
        <dbReference type="ARBA" id="ARBA00048090"/>
    </source>
</evidence>
<dbReference type="InterPro" id="IPR006001">
    <property type="entry name" value="Therm_gnt_kin"/>
</dbReference>
<keyword evidence="6 10" id="KW-0418">Kinase</keyword>
<dbReference type="PANTHER" id="PTHR43442">
    <property type="entry name" value="GLUCONOKINASE-RELATED"/>
    <property type="match status" value="1"/>
</dbReference>
<comment type="similarity">
    <text evidence="2 10">Belongs to the gluconokinase GntK/GntV family.</text>
</comment>
<dbReference type="Proteomes" id="UP000530234">
    <property type="component" value="Unassembled WGS sequence"/>
</dbReference>
<accession>A0A7W3T739</accession>